<reference evidence="5" key="2">
    <citation type="submission" date="2022-10" db="EMBL/GenBank/DDBJ databases">
        <authorList>
            <consortium name="ENA_rothamsted_submissions"/>
            <consortium name="culmorum"/>
            <person name="King R."/>
        </authorList>
    </citation>
    <scope>NUCLEOTIDE SEQUENCE</scope>
</reference>
<dbReference type="PROSITE" id="PS51155">
    <property type="entry name" value="CHIT_BIND_RR_2"/>
    <property type="match status" value="1"/>
</dbReference>
<evidence type="ECO:0000256" key="3">
    <source>
        <dbReference type="PROSITE-ProRule" id="PRU00497"/>
    </source>
</evidence>
<proteinExistence type="predicted"/>
<dbReference type="OrthoDB" id="6427684at2759"/>
<keyword evidence="6" id="KW-1185">Reference proteome</keyword>
<sequence length="221" mass="25316">MFSKVLCLIPVLVMVAAEFEHNHYHSHSYGHSSQHISRHDGPAEPVFVHGHGHGHGHGHEEHHYDYYIALSLAIFAVAAARPQHSNGQQHGLSSQSLVLHQSGHDQHSYNHQQVAQQNQHEELHKQDHHEDYYGRRVISCFILQAYPKYAYEYSIKNPHTGDYKTQHETRDGDVVKGFYSLHEADGTVRIVEYTADKHNGFNAIVKHEGHAKHIIPEQKHH</sequence>
<reference evidence="5" key="1">
    <citation type="submission" date="2021-12" db="EMBL/GenBank/DDBJ databases">
        <authorList>
            <person name="King R."/>
        </authorList>
    </citation>
    <scope>NUCLEOTIDE SEQUENCE</scope>
</reference>
<dbReference type="PROSITE" id="PS00233">
    <property type="entry name" value="CHIT_BIND_RR_1"/>
    <property type="match status" value="1"/>
</dbReference>
<dbReference type="InterPro" id="IPR000618">
    <property type="entry name" value="Insect_cuticle"/>
</dbReference>
<protein>
    <submittedName>
        <fullName evidence="5">Uncharacterized protein</fullName>
    </submittedName>
</protein>
<gene>
    <name evidence="5" type="ORF">DIATSA_LOCUS3006</name>
</gene>
<keyword evidence="2 4" id="KW-0732">Signal</keyword>
<evidence type="ECO:0000256" key="4">
    <source>
        <dbReference type="SAM" id="SignalP"/>
    </source>
</evidence>
<dbReference type="InterPro" id="IPR031311">
    <property type="entry name" value="CHIT_BIND_RR_consensus"/>
</dbReference>
<evidence type="ECO:0000313" key="6">
    <source>
        <dbReference type="Proteomes" id="UP001153714"/>
    </source>
</evidence>
<organism evidence="5 6">
    <name type="scientific">Diatraea saccharalis</name>
    <name type="common">sugarcane borer</name>
    <dbReference type="NCBI Taxonomy" id="40085"/>
    <lineage>
        <taxon>Eukaryota</taxon>
        <taxon>Metazoa</taxon>
        <taxon>Ecdysozoa</taxon>
        <taxon>Arthropoda</taxon>
        <taxon>Hexapoda</taxon>
        <taxon>Insecta</taxon>
        <taxon>Pterygota</taxon>
        <taxon>Neoptera</taxon>
        <taxon>Endopterygota</taxon>
        <taxon>Lepidoptera</taxon>
        <taxon>Glossata</taxon>
        <taxon>Ditrysia</taxon>
        <taxon>Pyraloidea</taxon>
        <taxon>Crambidae</taxon>
        <taxon>Crambinae</taxon>
        <taxon>Diatraea</taxon>
    </lineage>
</organism>
<evidence type="ECO:0000313" key="5">
    <source>
        <dbReference type="EMBL" id="CAG9784944.1"/>
    </source>
</evidence>
<dbReference type="EMBL" id="OU893344">
    <property type="protein sequence ID" value="CAG9784944.1"/>
    <property type="molecule type" value="Genomic_DNA"/>
</dbReference>
<dbReference type="Pfam" id="PF00379">
    <property type="entry name" value="Chitin_bind_4"/>
    <property type="match status" value="1"/>
</dbReference>
<evidence type="ECO:0000256" key="2">
    <source>
        <dbReference type="ARBA" id="ARBA00022729"/>
    </source>
</evidence>
<dbReference type="InterPro" id="IPR051217">
    <property type="entry name" value="Insect_Cuticle_Struc_Prot"/>
</dbReference>
<dbReference type="AlphaFoldDB" id="A0A9N9W9H0"/>
<dbReference type="PANTHER" id="PTHR12236:SF95">
    <property type="entry name" value="CUTICULAR PROTEIN 76BD, ISOFORM C-RELATED"/>
    <property type="match status" value="1"/>
</dbReference>
<dbReference type="Proteomes" id="UP001153714">
    <property type="component" value="Chromosome 13"/>
</dbReference>
<dbReference type="GO" id="GO:0031012">
    <property type="term" value="C:extracellular matrix"/>
    <property type="evidence" value="ECO:0007669"/>
    <property type="project" value="TreeGrafter"/>
</dbReference>
<dbReference type="PRINTS" id="PR00947">
    <property type="entry name" value="CUTICLE"/>
</dbReference>
<name>A0A9N9W9H0_9NEOP</name>
<feature type="signal peptide" evidence="4">
    <location>
        <begin position="1"/>
        <end position="17"/>
    </location>
</feature>
<feature type="chain" id="PRO_5040399664" evidence="4">
    <location>
        <begin position="18"/>
        <end position="221"/>
    </location>
</feature>
<dbReference type="GO" id="GO:0042302">
    <property type="term" value="F:structural constituent of cuticle"/>
    <property type="evidence" value="ECO:0007669"/>
    <property type="project" value="UniProtKB-UniRule"/>
</dbReference>
<dbReference type="GO" id="GO:0005615">
    <property type="term" value="C:extracellular space"/>
    <property type="evidence" value="ECO:0007669"/>
    <property type="project" value="TreeGrafter"/>
</dbReference>
<accession>A0A9N9W9H0</accession>
<keyword evidence="1 3" id="KW-0193">Cuticle</keyword>
<dbReference type="PANTHER" id="PTHR12236">
    <property type="entry name" value="STRUCTURAL CONTITUENT OF CUTICLE"/>
    <property type="match status" value="1"/>
</dbReference>
<evidence type="ECO:0000256" key="1">
    <source>
        <dbReference type="ARBA" id="ARBA00022460"/>
    </source>
</evidence>